<keyword evidence="1" id="KW-0238">DNA-binding</keyword>
<proteinExistence type="predicted"/>
<dbReference type="PANTHER" id="PTHR11019">
    <property type="entry name" value="HTH-TYPE TRANSCRIPTIONAL REGULATOR NIMR"/>
    <property type="match status" value="1"/>
</dbReference>
<dbReference type="EMBL" id="SJDL01000031">
    <property type="protein sequence ID" value="TBW51258.1"/>
    <property type="molecule type" value="Genomic_DNA"/>
</dbReference>
<gene>
    <name evidence="3" type="ORF">EZI54_17180</name>
</gene>
<organism evidence="3 4">
    <name type="scientific">Marinobacter halodurans</name>
    <dbReference type="NCBI Taxonomy" id="2528979"/>
    <lineage>
        <taxon>Bacteria</taxon>
        <taxon>Pseudomonadati</taxon>
        <taxon>Pseudomonadota</taxon>
        <taxon>Gammaproteobacteria</taxon>
        <taxon>Pseudomonadales</taxon>
        <taxon>Marinobacteraceae</taxon>
        <taxon>Marinobacter</taxon>
    </lineage>
</organism>
<comment type="caution">
    <text evidence="3">The sequence shown here is derived from an EMBL/GenBank/DDBJ whole genome shotgun (WGS) entry which is preliminary data.</text>
</comment>
<dbReference type="CDD" id="cd06124">
    <property type="entry name" value="cupin_NimR-like_N"/>
    <property type="match status" value="1"/>
</dbReference>
<dbReference type="Pfam" id="PF02311">
    <property type="entry name" value="AraC_binding"/>
    <property type="match status" value="1"/>
</dbReference>
<evidence type="ECO:0000313" key="4">
    <source>
        <dbReference type="Proteomes" id="UP000313645"/>
    </source>
</evidence>
<accession>A0ABY1ZGQ7</accession>
<evidence type="ECO:0000259" key="2">
    <source>
        <dbReference type="Pfam" id="PF02311"/>
    </source>
</evidence>
<name>A0ABY1ZGQ7_9GAMM</name>
<dbReference type="RefSeq" id="WP_131483113.1">
    <property type="nucleotide sequence ID" value="NZ_SJDL01000031.1"/>
</dbReference>
<evidence type="ECO:0000256" key="1">
    <source>
        <dbReference type="ARBA" id="ARBA00023125"/>
    </source>
</evidence>
<dbReference type="InterPro" id="IPR011051">
    <property type="entry name" value="RmlC_Cupin_sf"/>
</dbReference>
<dbReference type="InterPro" id="IPR003313">
    <property type="entry name" value="AraC-bd"/>
</dbReference>
<evidence type="ECO:0000313" key="3">
    <source>
        <dbReference type="EMBL" id="TBW51258.1"/>
    </source>
</evidence>
<keyword evidence="4" id="KW-1185">Reference proteome</keyword>
<protein>
    <recommendedName>
        <fullName evidence="2">AraC-type arabinose-binding/dimerisation domain-containing protein</fullName>
    </recommendedName>
</protein>
<feature type="domain" description="AraC-type arabinose-binding/dimerisation" evidence="2">
    <location>
        <begin position="25"/>
        <end position="123"/>
    </location>
</feature>
<reference evidence="3 4" key="1">
    <citation type="submission" date="2019-02" db="EMBL/GenBank/DDBJ databases">
        <title>Marinobacter halodurans sp. nov., a marine bacterium isolated from sea tidal flat.</title>
        <authorList>
            <person name="Yoo Y."/>
            <person name="Lee D.W."/>
            <person name="Kim B.S."/>
            <person name="Kim J.-J."/>
        </authorList>
    </citation>
    <scope>NUCLEOTIDE SEQUENCE [LARGE SCALE GENOMIC DNA]</scope>
    <source>
        <strain evidence="3 4">YJ-S3-2</strain>
    </source>
</reference>
<dbReference type="Proteomes" id="UP000313645">
    <property type="component" value="Unassembled WGS sequence"/>
</dbReference>
<dbReference type="SUPFAM" id="SSF51182">
    <property type="entry name" value="RmlC-like cupins"/>
    <property type="match status" value="1"/>
</dbReference>
<dbReference type="PANTHER" id="PTHR11019:SF159">
    <property type="entry name" value="TRANSCRIPTIONAL REGULATOR-RELATED"/>
    <property type="match status" value="1"/>
</dbReference>
<sequence>MDIANTTQHEPQGKGLVEDPLRPVLCHAAVYGSDRTVRFHHHPRAQLAWAESGVLQIRTDSGAWVVPPTHAVWIAPQLNHQVTTHTPASVRYLYVDASVCDGLPEHCQAMEMTALLRALIRRIMGMDLARPVPTAGCCRWRWTRSAA</sequence>